<organism evidence="2 3">
    <name type="scientific">Pseudodesulfovibrio hydrargyri</name>
    <dbReference type="NCBI Taxonomy" id="2125990"/>
    <lineage>
        <taxon>Bacteria</taxon>
        <taxon>Pseudomonadati</taxon>
        <taxon>Thermodesulfobacteriota</taxon>
        <taxon>Desulfovibrionia</taxon>
        <taxon>Desulfovibrionales</taxon>
        <taxon>Desulfovibrionaceae</taxon>
    </lineage>
</organism>
<evidence type="ECO:0000313" key="2">
    <source>
        <dbReference type="EMBL" id="OIQ51971.1"/>
    </source>
</evidence>
<dbReference type="Proteomes" id="UP000181901">
    <property type="component" value="Unassembled WGS sequence"/>
</dbReference>
<dbReference type="PANTHER" id="PTHR33930">
    <property type="entry name" value="ALKYL HYDROPEROXIDE REDUCTASE AHPD"/>
    <property type="match status" value="1"/>
</dbReference>
<name>A0A1J5N8L7_9BACT</name>
<evidence type="ECO:0000259" key="1">
    <source>
        <dbReference type="Pfam" id="PF02627"/>
    </source>
</evidence>
<dbReference type="InterPro" id="IPR003779">
    <property type="entry name" value="CMD-like"/>
</dbReference>
<comment type="caution">
    <text evidence="2">The sequence shown here is derived from an EMBL/GenBank/DDBJ whole genome shotgun (WGS) entry which is preliminary data.</text>
</comment>
<dbReference type="AlphaFoldDB" id="A0A1J5N8L7"/>
<feature type="domain" description="Carboxymuconolactone decarboxylase-like" evidence="1">
    <location>
        <begin position="24"/>
        <end position="96"/>
    </location>
</feature>
<keyword evidence="3" id="KW-1185">Reference proteome</keyword>
<dbReference type="OrthoDB" id="5419860at2"/>
<evidence type="ECO:0000313" key="3">
    <source>
        <dbReference type="Proteomes" id="UP000181901"/>
    </source>
</evidence>
<sequence length="116" mass="12709">MLESQMELRVENGRNAAIYKKLMPEVAEPYTALNQEVYKDGAVSGKHKRLMALVAALCSGCRACILFQCDQAIELGAELEEILEACAVAVALRGTMGMGETERVVAYLRERGLITD</sequence>
<reference evidence="2 3" key="1">
    <citation type="submission" date="2015-09" db="EMBL/GenBank/DDBJ databases">
        <title>Genome of Desulfovibrio dechloracetivorans BerOc1, a mercury methylating strain isolated from highly hydrocarbons and metals contaminated coastal sediments.</title>
        <authorList>
            <person name="Goni Urriza M."/>
            <person name="Gassie C."/>
            <person name="Bouchez O."/>
            <person name="Klopp C."/>
            <person name="Ranchou-Peyruse A."/>
            <person name="Remy G."/>
        </authorList>
    </citation>
    <scope>NUCLEOTIDE SEQUENCE [LARGE SCALE GENOMIC DNA]</scope>
    <source>
        <strain evidence="2 3">BerOc1</strain>
    </source>
</reference>
<gene>
    <name evidence="2" type="ORF">BerOc1_00439</name>
</gene>
<dbReference type="PANTHER" id="PTHR33930:SF2">
    <property type="entry name" value="BLR3452 PROTEIN"/>
    <property type="match status" value="1"/>
</dbReference>
<dbReference type="GO" id="GO:0051920">
    <property type="term" value="F:peroxiredoxin activity"/>
    <property type="evidence" value="ECO:0007669"/>
    <property type="project" value="InterPro"/>
</dbReference>
<dbReference type="Pfam" id="PF02627">
    <property type="entry name" value="CMD"/>
    <property type="match status" value="1"/>
</dbReference>
<dbReference type="InterPro" id="IPR029032">
    <property type="entry name" value="AhpD-like"/>
</dbReference>
<dbReference type="SUPFAM" id="SSF69118">
    <property type="entry name" value="AhpD-like"/>
    <property type="match status" value="1"/>
</dbReference>
<protein>
    <submittedName>
        <fullName evidence="2">Carboxymuconolactone decarboxylase family protein</fullName>
    </submittedName>
</protein>
<accession>A0A1J5N8L7</accession>
<dbReference type="EMBL" id="LKAQ01000001">
    <property type="protein sequence ID" value="OIQ51971.1"/>
    <property type="molecule type" value="Genomic_DNA"/>
</dbReference>
<proteinExistence type="predicted"/>
<dbReference type="RefSeq" id="WP_071544077.1">
    <property type="nucleotide sequence ID" value="NZ_LKAQ01000001.1"/>
</dbReference>
<dbReference type="Gene3D" id="1.20.1290.10">
    <property type="entry name" value="AhpD-like"/>
    <property type="match status" value="1"/>
</dbReference>